<evidence type="ECO:0000313" key="2">
    <source>
        <dbReference type="EMBL" id="KJF68451.1"/>
    </source>
</evidence>
<comment type="caution">
    <text evidence="2">The sequence shown here is derived from an EMBL/GenBank/DDBJ whole genome shotgun (WGS) entry which is preliminary data.</text>
</comment>
<proteinExistence type="predicted"/>
<gene>
    <name evidence="2" type="ORF">RS75_08235</name>
</gene>
<evidence type="ECO:0008006" key="4">
    <source>
        <dbReference type="Google" id="ProtNLM"/>
    </source>
</evidence>
<organism evidence="2 3">
    <name type="scientific">Rhizobium nepotum 39/7</name>
    <dbReference type="NCBI Taxonomy" id="1368418"/>
    <lineage>
        <taxon>Bacteria</taxon>
        <taxon>Pseudomonadati</taxon>
        <taxon>Pseudomonadota</taxon>
        <taxon>Alphaproteobacteria</taxon>
        <taxon>Hyphomicrobiales</taxon>
        <taxon>Rhizobiaceae</taxon>
        <taxon>Rhizobium/Agrobacterium group</taxon>
        <taxon>Rhizobium</taxon>
    </lineage>
</organism>
<protein>
    <recommendedName>
        <fullName evidence="4">YcxB-like protein domain-containing protein</fullName>
    </recommendedName>
</protein>
<keyword evidence="3" id="KW-1185">Reference proteome</keyword>
<keyword evidence="1" id="KW-0472">Membrane</keyword>
<sequence length="203" mass="23354">MADDTISISYTPDPKHVSDYVLGYQHQAYENYRMIFDTSWARYFASARTNLSLFSALAAAVIYSISLPWFPGVWQVVGYWVFVPAPFVALVVWYILWHGSRKAAKSYYEVWARWNIAHERMYSSHYQIEIGPEGYKQISRLDTVQLSWARYHLAITPADNLVLVFQGTVAVIPNSALPFAPKDVVEKINHWCTAQQKELLPLS</sequence>
<accession>A0ABR5CUQ4</accession>
<evidence type="ECO:0000313" key="3">
    <source>
        <dbReference type="Proteomes" id="UP000052068"/>
    </source>
</evidence>
<keyword evidence="1" id="KW-1133">Transmembrane helix</keyword>
<name>A0ABR5CUQ4_9HYPH</name>
<feature type="transmembrane region" description="Helical" evidence="1">
    <location>
        <begin position="51"/>
        <end position="70"/>
    </location>
</feature>
<keyword evidence="1" id="KW-0812">Transmembrane</keyword>
<reference evidence="2 3" key="1">
    <citation type="submission" date="2015-03" db="EMBL/GenBank/DDBJ databases">
        <title>Draft Genome Sequences of Agrobacterium nepotum Strain 39/7T (= CFBP 7436T = LMG 26435T) and Agrobacterium sp. Strain KFB 330 (= CFBP 8308 = LMG 28674).</title>
        <authorList>
            <person name="Kuzmanovic N."/>
            <person name="Pulawska J."/>
            <person name="Obradovic A."/>
        </authorList>
    </citation>
    <scope>NUCLEOTIDE SEQUENCE [LARGE SCALE GENOMIC DNA]</scope>
    <source>
        <strain evidence="2 3">39/7</strain>
    </source>
</reference>
<dbReference type="Proteomes" id="UP000052068">
    <property type="component" value="Unassembled WGS sequence"/>
</dbReference>
<evidence type="ECO:0000256" key="1">
    <source>
        <dbReference type="SAM" id="Phobius"/>
    </source>
</evidence>
<feature type="transmembrane region" description="Helical" evidence="1">
    <location>
        <begin position="76"/>
        <end position="97"/>
    </location>
</feature>
<dbReference type="RefSeq" id="WP_045019150.1">
    <property type="nucleotide sequence ID" value="NZ_JWJH01000006.1"/>
</dbReference>
<dbReference type="EMBL" id="JWJH01000006">
    <property type="protein sequence ID" value="KJF68451.1"/>
    <property type="molecule type" value="Genomic_DNA"/>
</dbReference>